<protein>
    <submittedName>
        <fullName evidence="1">Uncharacterized protein</fullName>
    </submittedName>
</protein>
<accession>A0A9P6HX54</accession>
<proteinExistence type="predicted"/>
<comment type="caution">
    <text evidence="1">The sequence shown here is derived from an EMBL/GenBank/DDBJ whole genome shotgun (WGS) entry which is preliminary data.</text>
</comment>
<dbReference type="EMBL" id="JAATWM020000062">
    <property type="protein sequence ID" value="KAF9869916.1"/>
    <property type="molecule type" value="Genomic_DNA"/>
</dbReference>
<gene>
    <name evidence="1" type="ORF">CkaCkLH20_12623</name>
</gene>
<reference evidence="1" key="1">
    <citation type="submission" date="2020-03" db="EMBL/GenBank/DDBJ databases">
        <authorList>
            <person name="He L."/>
        </authorList>
    </citation>
    <scope>NUCLEOTIDE SEQUENCE</scope>
    <source>
        <strain evidence="1">CkLH20</strain>
    </source>
</reference>
<reference evidence="1" key="2">
    <citation type="submission" date="2020-11" db="EMBL/GenBank/DDBJ databases">
        <title>Whole genome sequencing of Colletotrichum sp.</title>
        <authorList>
            <person name="Li H."/>
        </authorList>
    </citation>
    <scope>NUCLEOTIDE SEQUENCE</scope>
    <source>
        <strain evidence="1">CkLH20</strain>
    </source>
</reference>
<dbReference type="RefSeq" id="XP_038739377.1">
    <property type="nucleotide sequence ID" value="XM_038895336.1"/>
</dbReference>
<name>A0A9P6HX54_9PEZI</name>
<dbReference type="OrthoDB" id="4842209at2759"/>
<sequence length="161" mass="18225">MAATPIPPFIVEIWYNQSPKDPENQAEKYVKQTNGDIRTVLILDVQYPNISSIRVYLFATDMAAGGRPVLREVQSLTLFDFADATAAAGHSPLRLFASDFLSADTDVPARLNRPIPFECHSDEYIIIVHVEIPFESLRDACLRARELHLKKQDKARNFRPV</sequence>
<evidence type="ECO:0000313" key="2">
    <source>
        <dbReference type="Proteomes" id="UP000781932"/>
    </source>
</evidence>
<dbReference type="GeneID" id="62168410"/>
<keyword evidence="2" id="KW-1185">Reference proteome</keyword>
<evidence type="ECO:0000313" key="1">
    <source>
        <dbReference type="EMBL" id="KAF9869916.1"/>
    </source>
</evidence>
<dbReference type="AlphaFoldDB" id="A0A9P6HX54"/>
<organism evidence="1 2">
    <name type="scientific">Colletotrichum karsti</name>
    <dbReference type="NCBI Taxonomy" id="1095194"/>
    <lineage>
        <taxon>Eukaryota</taxon>
        <taxon>Fungi</taxon>
        <taxon>Dikarya</taxon>
        <taxon>Ascomycota</taxon>
        <taxon>Pezizomycotina</taxon>
        <taxon>Sordariomycetes</taxon>
        <taxon>Hypocreomycetidae</taxon>
        <taxon>Glomerellales</taxon>
        <taxon>Glomerellaceae</taxon>
        <taxon>Colletotrichum</taxon>
        <taxon>Colletotrichum boninense species complex</taxon>
    </lineage>
</organism>
<dbReference type="Proteomes" id="UP000781932">
    <property type="component" value="Unassembled WGS sequence"/>
</dbReference>